<dbReference type="EMBL" id="JAEVFJ010000052">
    <property type="protein sequence ID" value="KAH8081298.1"/>
    <property type="molecule type" value="Genomic_DNA"/>
</dbReference>
<dbReference type="OrthoDB" id="2977329at2759"/>
<keyword evidence="2" id="KW-1185">Reference proteome</keyword>
<gene>
    <name evidence="1" type="ORF">BXZ70DRAFT_1012394</name>
</gene>
<dbReference type="AlphaFoldDB" id="A0A8K0XKW5"/>
<proteinExistence type="predicted"/>
<reference evidence="1" key="1">
    <citation type="journal article" date="2021" name="New Phytol.">
        <title>Evolutionary innovations through gain and loss of genes in the ectomycorrhizal Boletales.</title>
        <authorList>
            <person name="Wu G."/>
            <person name="Miyauchi S."/>
            <person name="Morin E."/>
            <person name="Kuo A."/>
            <person name="Drula E."/>
            <person name="Varga T."/>
            <person name="Kohler A."/>
            <person name="Feng B."/>
            <person name="Cao Y."/>
            <person name="Lipzen A."/>
            <person name="Daum C."/>
            <person name="Hundley H."/>
            <person name="Pangilinan J."/>
            <person name="Johnson J."/>
            <person name="Barry K."/>
            <person name="LaButti K."/>
            <person name="Ng V."/>
            <person name="Ahrendt S."/>
            <person name="Min B."/>
            <person name="Choi I.G."/>
            <person name="Park H."/>
            <person name="Plett J.M."/>
            <person name="Magnuson J."/>
            <person name="Spatafora J.W."/>
            <person name="Nagy L.G."/>
            <person name="Henrissat B."/>
            <person name="Grigoriev I.V."/>
            <person name="Yang Z.L."/>
            <person name="Xu J."/>
            <person name="Martin F.M."/>
        </authorList>
    </citation>
    <scope>NUCLEOTIDE SEQUENCE</scope>
    <source>
        <strain evidence="1">KKN 215</strain>
    </source>
</reference>
<organism evidence="1 2">
    <name type="scientific">Cristinia sonorae</name>
    <dbReference type="NCBI Taxonomy" id="1940300"/>
    <lineage>
        <taxon>Eukaryota</taxon>
        <taxon>Fungi</taxon>
        <taxon>Dikarya</taxon>
        <taxon>Basidiomycota</taxon>
        <taxon>Agaricomycotina</taxon>
        <taxon>Agaricomycetes</taxon>
        <taxon>Agaricomycetidae</taxon>
        <taxon>Agaricales</taxon>
        <taxon>Pleurotineae</taxon>
        <taxon>Stephanosporaceae</taxon>
        <taxon>Cristinia</taxon>
    </lineage>
</organism>
<protein>
    <submittedName>
        <fullName evidence="1">Uncharacterized protein</fullName>
    </submittedName>
</protein>
<evidence type="ECO:0000313" key="2">
    <source>
        <dbReference type="Proteomes" id="UP000813824"/>
    </source>
</evidence>
<accession>A0A8K0XKW5</accession>
<comment type="caution">
    <text evidence="1">The sequence shown here is derived from an EMBL/GenBank/DDBJ whole genome shotgun (WGS) entry which is preliminary data.</text>
</comment>
<sequence>MARATNASHNRELGPVIAVNGLEIAQSPTLPIEVCELIIDLVAGGFASRTLDATINHYDWELRRRNRTLAACCAVCHNWTTRSRFHLYHTVVLWVDALTPKNNLRPFIDSLELDGRKGSLVRRISFRCDEDDGSLSLFPAVIPAYARTSSVSPTFCTSFARFHCIPHIKLAEGVEFPAIHKFYGFMQAIASCATLLTLENVRIPVANGINPNELMQRIPVPNLQLSMYRVEDLRRCFKWFEPSVTSLALTYTGVEQPMNPDLSAFAQFIRECGPSLEKLRLGIRYTSTMGQYNFLPNTRLRTLELSPVYIGPVSNIRTVTSNLLSSIAFKDVHTLSIHIRSAAMQDSSPIWETTVTWHDIDSTLCTGAFAQVKILQFGISIFGPRRDVAMCYYALSEATMNRLLPKFSKRSNARFPHFNPKDQIIDLDVKL</sequence>
<name>A0A8K0XKW5_9AGAR</name>
<dbReference type="Proteomes" id="UP000813824">
    <property type="component" value="Unassembled WGS sequence"/>
</dbReference>
<evidence type="ECO:0000313" key="1">
    <source>
        <dbReference type="EMBL" id="KAH8081298.1"/>
    </source>
</evidence>